<dbReference type="PANTHER" id="PTHR35020">
    <property type="entry name" value="N-ACETYLGLUCOSAMINE-INDUCED PROTEIN 1"/>
    <property type="match status" value="1"/>
</dbReference>
<name>A0AAV0B6D3_PHAPC</name>
<dbReference type="PANTHER" id="PTHR35020:SF2">
    <property type="entry name" value="N-ACETYLGLUCOSAMINE-INDUCED PROTEIN 1"/>
    <property type="match status" value="1"/>
</dbReference>
<keyword evidence="2" id="KW-1185">Reference proteome</keyword>
<dbReference type="GO" id="GO:0006044">
    <property type="term" value="P:N-acetylglucosamine metabolic process"/>
    <property type="evidence" value="ECO:0007669"/>
    <property type="project" value="TreeGrafter"/>
</dbReference>
<proteinExistence type="predicted"/>
<dbReference type="AlphaFoldDB" id="A0AAV0B6D3"/>
<organism evidence="1 2">
    <name type="scientific">Phakopsora pachyrhizi</name>
    <name type="common">Asian soybean rust disease fungus</name>
    <dbReference type="NCBI Taxonomy" id="170000"/>
    <lineage>
        <taxon>Eukaryota</taxon>
        <taxon>Fungi</taxon>
        <taxon>Dikarya</taxon>
        <taxon>Basidiomycota</taxon>
        <taxon>Pucciniomycotina</taxon>
        <taxon>Pucciniomycetes</taxon>
        <taxon>Pucciniales</taxon>
        <taxon>Phakopsoraceae</taxon>
        <taxon>Phakopsora</taxon>
    </lineage>
</organism>
<protein>
    <submittedName>
        <fullName evidence="1">Expressed protein</fullName>
    </submittedName>
</protein>
<dbReference type="InterPro" id="IPR022036">
    <property type="entry name" value="DUF3605"/>
</dbReference>
<evidence type="ECO:0000313" key="2">
    <source>
        <dbReference type="Proteomes" id="UP001153365"/>
    </source>
</evidence>
<dbReference type="GO" id="GO:0005737">
    <property type="term" value="C:cytoplasm"/>
    <property type="evidence" value="ECO:0007669"/>
    <property type="project" value="TreeGrafter"/>
</dbReference>
<dbReference type="EMBL" id="CALTRL010004223">
    <property type="protein sequence ID" value="CAH7682673.1"/>
    <property type="molecule type" value="Genomic_DNA"/>
</dbReference>
<gene>
    <name evidence="1" type="ORF">PPACK8108_LOCUS15727</name>
</gene>
<dbReference type="Proteomes" id="UP001153365">
    <property type="component" value="Unassembled WGS sequence"/>
</dbReference>
<accession>A0AAV0B6D3</accession>
<comment type="caution">
    <text evidence="1">The sequence shown here is derived from an EMBL/GenBank/DDBJ whole genome shotgun (WGS) entry which is preliminary data.</text>
</comment>
<reference evidence="1" key="1">
    <citation type="submission" date="2022-06" db="EMBL/GenBank/DDBJ databases">
        <authorList>
            <consortium name="SYNGENTA / RWTH Aachen University"/>
        </authorList>
    </citation>
    <scope>NUCLEOTIDE SEQUENCE</scope>
</reference>
<sequence length="259" mass="30856">MDLVAQFFKLLFDATNQEFHPVNQWYPETFQTIITGYGNTIPRTDKIMESYSSYRLRTMGSGTTKDILKLLNWEENSPVNIPDYLDQRYEGKPHLSLYKLNDYPWSLPPGVEHWVLWIRGHQTSIEAFKLSDDDEGSLPAGYDSQERLEVLQDYVESCNLFGYYGVPEVRVNHFRWAERFHENDRLWRHETKKQTVNREEAEEAMRWVGRHTTSFIKKRFPEDQYEVLWNRNPASVRTVPYPEHIHVLVLKKENNLKQI</sequence>
<evidence type="ECO:0000313" key="1">
    <source>
        <dbReference type="EMBL" id="CAH7682673.1"/>
    </source>
</evidence>